<sequence>MADPVILETYDSERRPVAEELMEMDRYLVQAYEQDNNALDAVEEIRRRYSGFMSGVPITYQPSVLVSGPKECDGDTSFAKGIKLGMRLPSFPVIRQADGVCIPLADTLASDGSWRLVAFPGDIRQPKTMKRLTDFSEDFSKLSHLSPVIREGFPLIGTVLVHSSPRLSVNILDLPNVFRPFDETLGYDYWRVFADDAEIDMASGPAYKGYGIQGDRELLVLCRPDQHVAWIGGMEETAALNCFFEGFAEKRG</sequence>
<evidence type="ECO:0000256" key="1">
    <source>
        <dbReference type="ARBA" id="ARBA00022630"/>
    </source>
</evidence>
<evidence type="ECO:0000313" key="5">
    <source>
        <dbReference type="EMBL" id="RJE19594.1"/>
    </source>
</evidence>
<reference evidence="6" key="1">
    <citation type="submission" date="2017-02" db="EMBL/GenBank/DDBJ databases">
        <authorList>
            <person name="Tafer H."/>
            <person name="Lopandic K."/>
        </authorList>
    </citation>
    <scope>NUCLEOTIDE SEQUENCE [LARGE SCALE GENOMIC DNA]</scope>
    <source>
        <strain evidence="6">CBS 366.77</strain>
    </source>
</reference>
<protein>
    <recommendedName>
        <fullName evidence="4">Phenol hydroxylase-like C-terminal dimerisation domain-containing protein</fullName>
    </recommendedName>
</protein>
<dbReference type="OrthoDB" id="1716816at2759"/>
<evidence type="ECO:0000256" key="3">
    <source>
        <dbReference type="ARBA" id="ARBA00023002"/>
    </source>
</evidence>
<comment type="caution">
    <text evidence="5">The sequence shown here is derived from an EMBL/GenBank/DDBJ whole genome shotgun (WGS) entry which is preliminary data.</text>
</comment>
<feature type="domain" description="Phenol hydroxylase-like C-terminal dimerisation" evidence="4">
    <location>
        <begin position="58"/>
        <end position="250"/>
    </location>
</feature>
<gene>
    <name evidence="5" type="ORF">PHISCL_08064</name>
</gene>
<dbReference type="CDD" id="cd02979">
    <property type="entry name" value="PHOX_C"/>
    <property type="match status" value="1"/>
</dbReference>
<keyword evidence="3" id="KW-0560">Oxidoreductase</keyword>
<dbReference type="AlphaFoldDB" id="A0A3A2ZJQ2"/>
<dbReference type="InterPro" id="IPR036249">
    <property type="entry name" value="Thioredoxin-like_sf"/>
</dbReference>
<evidence type="ECO:0000259" key="4">
    <source>
        <dbReference type="Pfam" id="PF07976"/>
    </source>
</evidence>
<dbReference type="PANTHER" id="PTHR43004">
    <property type="entry name" value="TRK SYSTEM POTASSIUM UPTAKE PROTEIN"/>
    <property type="match status" value="1"/>
</dbReference>
<dbReference type="InterPro" id="IPR050641">
    <property type="entry name" value="RIFMO-like"/>
</dbReference>
<dbReference type="InterPro" id="IPR038220">
    <property type="entry name" value="PHOX_C_sf"/>
</dbReference>
<dbReference type="SUPFAM" id="SSF52833">
    <property type="entry name" value="Thioredoxin-like"/>
    <property type="match status" value="1"/>
</dbReference>
<dbReference type="EMBL" id="MVGC01000389">
    <property type="protein sequence ID" value="RJE19594.1"/>
    <property type="molecule type" value="Genomic_DNA"/>
</dbReference>
<dbReference type="PANTHER" id="PTHR43004:SF20">
    <property type="entry name" value="2-MONOOXYGENASE, PUTATIVE (AFU_ORTHOLOGUE AFUA_1G13660)-RELATED"/>
    <property type="match status" value="1"/>
</dbReference>
<organism evidence="5 6">
    <name type="scientific">Aspergillus sclerotialis</name>
    <dbReference type="NCBI Taxonomy" id="2070753"/>
    <lineage>
        <taxon>Eukaryota</taxon>
        <taxon>Fungi</taxon>
        <taxon>Dikarya</taxon>
        <taxon>Ascomycota</taxon>
        <taxon>Pezizomycotina</taxon>
        <taxon>Eurotiomycetes</taxon>
        <taxon>Eurotiomycetidae</taxon>
        <taxon>Eurotiales</taxon>
        <taxon>Aspergillaceae</taxon>
        <taxon>Aspergillus</taxon>
        <taxon>Aspergillus subgen. Polypaecilum</taxon>
    </lineage>
</organism>
<keyword evidence="6" id="KW-1185">Reference proteome</keyword>
<evidence type="ECO:0000313" key="6">
    <source>
        <dbReference type="Proteomes" id="UP000266188"/>
    </source>
</evidence>
<keyword evidence="1" id="KW-0285">Flavoprotein</keyword>
<keyword evidence="2" id="KW-0274">FAD</keyword>
<dbReference type="InterPro" id="IPR012941">
    <property type="entry name" value="Phe_hydrox_C_dim_dom"/>
</dbReference>
<dbReference type="STRING" id="2070753.A0A3A2ZJQ2"/>
<dbReference type="GO" id="GO:0016491">
    <property type="term" value="F:oxidoreductase activity"/>
    <property type="evidence" value="ECO:0007669"/>
    <property type="project" value="UniProtKB-KW"/>
</dbReference>
<accession>A0A3A2ZJQ2</accession>
<name>A0A3A2ZJQ2_9EURO</name>
<dbReference type="Proteomes" id="UP000266188">
    <property type="component" value="Unassembled WGS sequence"/>
</dbReference>
<dbReference type="Pfam" id="PF07976">
    <property type="entry name" value="Phe_hydrox_dim"/>
    <property type="match status" value="1"/>
</dbReference>
<evidence type="ECO:0000256" key="2">
    <source>
        <dbReference type="ARBA" id="ARBA00022827"/>
    </source>
</evidence>
<proteinExistence type="predicted"/>
<dbReference type="Gene3D" id="3.40.30.20">
    <property type="match status" value="1"/>
</dbReference>